<dbReference type="Pfam" id="PF20412">
    <property type="entry name" value="RALGAPB_N"/>
    <property type="match status" value="1"/>
</dbReference>
<dbReference type="InterPro" id="IPR035974">
    <property type="entry name" value="Rap/Ran-GAP_sf"/>
</dbReference>
<feature type="compositionally biased region" description="Polar residues" evidence="3">
    <location>
        <begin position="762"/>
        <end position="772"/>
    </location>
</feature>
<sequence length="1920" mass="214164">MFTKKTSDVKKSTSKIQDSKKDSATRLKHLKTILEHVDIEEAKSLFETNYSHVYYILYDTFIQAETNLRQRVHKAHREELDGSLWLLGKILCLLPELIARRWQCHSLGRMMAKLLHHGNSSKLRREGVRYFLLWYQALGENAPAHVHAMFTELVPGLTIPQKGQLGLSETDFNTSDLMNHPNMKGEMGGSVFHDTGVHLVRAPEVSPLLPPSSNERTAAPDPKDGLEVLLECMVQATGCLKWRDNSPQKHMKCFAFTLQQFRDVYLPVFCPNFDTFTSVYEPRLDLPVMRTISKREDSMSSCVVVIINWVSRFTRDKIVGNRLDNLQIDDDIGEHASLLSNLRCMGYSQPHLVRDVLFSTRDNVNFVNECYRQAFLLGFATKSQIGATRNAIAVYKDWMSNTPPPFFLEPEDGNGSDSSATTRSQRLRTDSYLGAIAKENFMIRAGLQNVLQTFVTHAANVFMVQTSHLTVVFQSKSRDTTPLDEQTDICKSVLNIYRTMVMNTRMEAKTWQQLLLVLLNITAVILSQVPPNSKRNNLGGRLAQPVFQTLIVTWIRAHTNVSVNITLWEKFLNVLSSLTHREELIIEWDKTMQTLTRVMARQVYNLNLQDLPLDRLAEQKGKRKRGGTTVWQQTSPRIQRETSDVTKPIKSNEESRPMRDIQPGTPSLNRSYSEGSLAPFRKSRPRKRSKSISSKVPTLPTTVEYSLNRMMSTTPVHISISSETLNTAGTTLSGNTFRRAMSLDSVRQNQLDGTEDAESGRGSRTPSPTASSGIEGGSIKDSPMQIDVMAGDTSSIDTQDDGSITSADRRSILLGGTARGWLPDVAAIMWKRMLGALGDVNKILNPKLHALVFKHLVEITESLLKIRLNQGVSSDNQTTPETPKIVPPVGILAPWCYGALALDAQYREGKLWALQLLCTIAKNGPPLGNDQLPLFYHALHQALTGVDRGMSYTALKYLEGARFLSLLLPGHSLLLLDLVHASTVILTSFETNHTPRAEVAGLLGSLLCFPKSSLPKPVLQPSEPTVELMECPDIQEHILNVVLRCARRETTSKARCIAIASLGQWILQNLTNPSQPQKTSPTVTNRTKTPSIGNAATTIVINPRLKEAIQVILQALQFKHRTIARVAAETLKLCAEKGKQISRIERLPYLIINSICIALEIQNVQHPKDSDKIVITSLLLCLGEFCMATPINLLTYCDPSSGNPPLIHVVLRILHQIATGAHADRIKLFTADEDFDMTITVDDVKVQRISEASYQTTETTQNCVAAIRLCAKTVAMHLVTNIGHFPMGIGASRLSSNVDENDDMAAHLPDTSTAKDSMELGAASVLNASNLQMFLLNPGLVASFIELPSLKLPGGGVTAGLVTAARQVRVLLRDINGKACWDVSILYKEPSIQFDDEKPKSSSDRPNFFNEKSSLTFHSKTFQSGRGLSIGAASLDPMTSNIGMPVNPLRHTMRHRPPTQLPVAKDMAPDLDQLDDLLQYIGHTSPECLSASGSLLYTAAPTPLGPQLEAQTISIILNQRAIEQDFLTQQQQQSIPSTHSSNISVTDSVNTSNSSKSNCMSKVDLPFHYCRLLFSQLGLAGWERRKRTHLLIRTDKLLRELRNLDMQRCRETHKLAVIYVASGQEDKNSILRNSCGSSTYEMFVSALGWEVELESHNGFLGGLPRQGCGLTSPYYATPFLEVIYHVATRMPCDTPEAILNKTRHLGNDEVWIVWSEHHRDYRRDVLPTEFCDVLITVYPLKNGLFRVTVNRKPDVPWFGPISDECVIGGACLASLVRATAINASRAKRTSLPFYQQFYEERKRSLETVASRHRDSNTFEDFAARIFNPIQLPNTNISTSNSVAAALIDHHRSSVKSWQQSELTARGEHTQQMIAMTTIPLDHPSPRPLRKLHPFKSAPKKHSNTPPDSPTLPGRKFDNRR</sequence>
<evidence type="ECO:0000256" key="1">
    <source>
        <dbReference type="ARBA" id="ARBA00022468"/>
    </source>
</evidence>
<evidence type="ECO:0000259" key="4">
    <source>
        <dbReference type="PROSITE" id="PS50085"/>
    </source>
</evidence>
<dbReference type="InterPro" id="IPR016024">
    <property type="entry name" value="ARM-type_fold"/>
</dbReference>
<dbReference type="GO" id="GO:0005096">
    <property type="term" value="F:GTPase activator activity"/>
    <property type="evidence" value="ECO:0007669"/>
    <property type="project" value="UniProtKB-KW"/>
</dbReference>
<evidence type="ECO:0000256" key="2">
    <source>
        <dbReference type="ARBA" id="ARBA00022553"/>
    </source>
</evidence>
<feature type="compositionally biased region" description="Basic residues" evidence="3">
    <location>
        <begin position="1887"/>
        <end position="1902"/>
    </location>
</feature>
<feature type="domain" description="Rap-GAP" evidence="4">
    <location>
        <begin position="1601"/>
        <end position="1808"/>
    </location>
</feature>
<dbReference type="GO" id="GO:0005634">
    <property type="term" value="C:nucleus"/>
    <property type="evidence" value="ECO:0007669"/>
    <property type="project" value="InterPro"/>
</dbReference>
<dbReference type="Pfam" id="PF02145">
    <property type="entry name" value="Rap_GAP"/>
    <property type="match status" value="1"/>
</dbReference>
<comment type="caution">
    <text evidence="5">The sequence shown here is derived from an EMBL/GenBank/DDBJ whole genome shotgun (WGS) entry which is preliminary data.</text>
</comment>
<dbReference type="SUPFAM" id="SSF48371">
    <property type="entry name" value="ARM repeat"/>
    <property type="match status" value="1"/>
</dbReference>
<dbReference type="EMBL" id="WJQU01000003">
    <property type="protein sequence ID" value="KAJ6637454.1"/>
    <property type="molecule type" value="Genomic_DNA"/>
</dbReference>
<evidence type="ECO:0000313" key="6">
    <source>
        <dbReference type="Proteomes" id="UP001151699"/>
    </source>
</evidence>
<dbReference type="SUPFAM" id="SSF111347">
    <property type="entry name" value="Rap/Ran-GAP"/>
    <property type="match status" value="1"/>
</dbReference>
<protein>
    <submittedName>
        <fullName evidence="5">Rho GTPase-activating protein</fullName>
    </submittedName>
</protein>
<name>A0A9Q0MTJ9_9DIPT</name>
<dbReference type="PANTHER" id="PTHR10063">
    <property type="entry name" value="TUBERIN"/>
    <property type="match status" value="1"/>
</dbReference>
<dbReference type="OrthoDB" id="19311at2759"/>
<feature type="compositionally biased region" description="Basic and acidic residues" evidence="3">
    <location>
        <begin position="650"/>
        <end position="659"/>
    </location>
</feature>
<dbReference type="Proteomes" id="UP001151699">
    <property type="component" value="Chromosome X"/>
</dbReference>
<proteinExistence type="predicted"/>
<keyword evidence="6" id="KW-1185">Reference proteome</keyword>
<keyword evidence="2" id="KW-0597">Phosphoprotein</keyword>
<dbReference type="PROSITE" id="PS50085">
    <property type="entry name" value="RAPGAP"/>
    <property type="match status" value="1"/>
</dbReference>
<dbReference type="FunFam" id="3.40.50.11210:FF:000001">
    <property type="entry name" value="Ral GTPase-activating protein subunit alpha-1 isoform 1"/>
    <property type="match status" value="1"/>
</dbReference>
<dbReference type="InterPro" id="IPR027107">
    <property type="entry name" value="Tuberin/Ral-act_asu"/>
</dbReference>
<reference evidence="5" key="1">
    <citation type="submission" date="2022-07" db="EMBL/GenBank/DDBJ databases">
        <authorList>
            <person name="Trinca V."/>
            <person name="Uliana J.V.C."/>
            <person name="Torres T.T."/>
            <person name="Ward R.J."/>
            <person name="Monesi N."/>
        </authorList>
    </citation>
    <scope>NUCLEOTIDE SEQUENCE</scope>
    <source>
        <strain evidence="5">HSMRA1968</strain>
        <tissue evidence="5">Whole embryos</tissue>
    </source>
</reference>
<feature type="region of interest" description="Disordered" evidence="3">
    <location>
        <begin position="1879"/>
        <end position="1920"/>
    </location>
</feature>
<feature type="region of interest" description="Disordered" evidence="3">
    <location>
        <begin position="743"/>
        <end position="783"/>
    </location>
</feature>
<evidence type="ECO:0000256" key="3">
    <source>
        <dbReference type="SAM" id="MobiDB-lite"/>
    </source>
</evidence>
<evidence type="ECO:0000313" key="5">
    <source>
        <dbReference type="EMBL" id="KAJ6637454.1"/>
    </source>
</evidence>
<dbReference type="GO" id="GO:0005737">
    <property type="term" value="C:cytoplasm"/>
    <property type="evidence" value="ECO:0007669"/>
    <property type="project" value="TreeGrafter"/>
</dbReference>
<accession>A0A9Q0MTJ9</accession>
<dbReference type="Gene3D" id="3.40.50.11210">
    <property type="entry name" value="Rap/Ran-GAP"/>
    <property type="match status" value="1"/>
</dbReference>
<feature type="region of interest" description="Disordered" evidence="3">
    <location>
        <begin position="1531"/>
        <end position="1551"/>
    </location>
</feature>
<dbReference type="PANTHER" id="PTHR10063:SF11">
    <property type="entry name" value="RHO GTPASE-ACTIVATING PROTEIN CG5521-RELATED"/>
    <property type="match status" value="1"/>
</dbReference>
<keyword evidence="1" id="KW-0343">GTPase activation</keyword>
<gene>
    <name evidence="5" type="ORF">Bhyg_10184</name>
</gene>
<organism evidence="5 6">
    <name type="scientific">Pseudolycoriella hygida</name>
    <dbReference type="NCBI Taxonomy" id="35572"/>
    <lineage>
        <taxon>Eukaryota</taxon>
        <taxon>Metazoa</taxon>
        <taxon>Ecdysozoa</taxon>
        <taxon>Arthropoda</taxon>
        <taxon>Hexapoda</taxon>
        <taxon>Insecta</taxon>
        <taxon>Pterygota</taxon>
        <taxon>Neoptera</taxon>
        <taxon>Endopterygota</taxon>
        <taxon>Diptera</taxon>
        <taxon>Nematocera</taxon>
        <taxon>Sciaroidea</taxon>
        <taxon>Sciaridae</taxon>
        <taxon>Pseudolycoriella</taxon>
    </lineage>
</organism>
<dbReference type="InterPro" id="IPR000331">
    <property type="entry name" value="Rap/Ran_GAP_dom"/>
</dbReference>
<feature type="compositionally biased region" description="Low complexity" evidence="3">
    <location>
        <begin position="1540"/>
        <end position="1551"/>
    </location>
</feature>
<dbReference type="GO" id="GO:0051056">
    <property type="term" value="P:regulation of small GTPase mediated signal transduction"/>
    <property type="evidence" value="ECO:0007669"/>
    <property type="project" value="InterPro"/>
</dbReference>
<feature type="region of interest" description="Disordered" evidence="3">
    <location>
        <begin position="618"/>
        <end position="696"/>
    </location>
</feature>
<feature type="compositionally biased region" description="Polar residues" evidence="3">
    <location>
        <begin position="664"/>
        <end position="674"/>
    </location>
</feature>
<feature type="region of interest" description="Disordered" evidence="3">
    <location>
        <begin position="1"/>
        <end position="20"/>
    </location>
</feature>
<dbReference type="InterPro" id="IPR046859">
    <property type="entry name" value="RGPA/RALGAPB_N"/>
</dbReference>
<feature type="compositionally biased region" description="Basic residues" evidence="3">
    <location>
        <begin position="681"/>
        <end position="690"/>
    </location>
</feature>